<dbReference type="InterPro" id="IPR043128">
    <property type="entry name" value="Rev_trsase/Diguanyl_cyclase"/>
</dbReference>
<gene>
    <name evidence="1" type="ORF">GCM10012278_67430</name>
</gene>
<keyword evidence="2" id="KW-1185">Reference proteome</keyword>
<name>A0A918AAG9_9ACTN</name>
<dbReference type="Gene3D" id="3.30.70.270">
    <property type="match status" value="1"/>
</dbReference>
<dbReference type="Proteomes" id="UP000660745">
    <property type="component" value="Unassembled WGS sequence"/>
</dbReference>
<reference evidence="1" key="1">
    <citation type="journal article" date="2014" name="Int. J. Syst. Evol. Microbiol.">
        <title>Complete genome sequence of Corynebacterium casei LMG S-19264T (=DSM 44701T), isolated from a smear-ripened cheese.</title>
        <authorList>
            <consortium name="US DOE Joint Genome Institute (JGI-PGF)"/>
            <person name="Walter F."/>
            <person name="Albersmeier A."/>
            <person name="Kalinowski J."/>
            <person name="Ruckert C."/>
        </authorList>
    </citation>
    <scope>NUCLEOTIDE SEQUENCE</scope>
    <source>
        <strain evidence="1">CGMCC 4.7430</strain>
    </source>
</reference>
<organism evidence="1 2">
    <name type="scientific">Nonomuraea glycinis</name>
    <dbReference type="NCBI Taxonomy" id="2047744"/>
    <lineage>
        <taxon>Bacteria</taxon>
        <taxon>Bacillati</taxon>
        <taxon>Actinomycetota</taxon>
        <taxon>Actinomycetes</taxon>
        <taxon>Streptosporangiales</taxon>
        <taxon>Streptosporangiaceae</taxon>
        <taxon>Nonomuraea</taxon>
    </lineage>
</organism>
<comment type="caution">
    <text evidence="1">The sequence shown here is derived from an EMBL/GenBank/DDBJ whole genome shotgun (WGS) entry which is preliminary data.</text>
</comment>
<dbReference type="RefSeq" id="WP_189142804.1">
    <property type="nucleotide sequence ID" value="NZ_BMNK01000015.1"/>
</dbReference>
<evidence type="ECO:0000313" key="1">
    <source>
        <dbReference type="EMBL" id="GGP13881.1"/>
    </source>
</evidence>
<protein>
    <submittedName>
        <fullName evidence="1">Transcriptional regulator</fullName>
    </submittedName>
</protein>
<reference evidence="1" key="2">
    <citation type="submission" date="2020-09" db="EMBL/GenBank/DDBJ databases">
        <authorList>
            <person name="Sun Q."/>
            <person name="Zhou Y."/>
        </authorList>
    </citation>
    <scope>NUCLEOTIDE SEQUENCE</scope>
    <source>
        <strain evidence="1">CGMCC 4.7430</strain>
    </source>
</reference>
<evidence type="ECO:0000313" key="2">
    <source>
        <dbReference type="Proteomes" id="UP000660745"/>
    </source>
</evidence>
<dbReference type="EMBL" id="BMNK01000015">
    <property type="protein sequence ID" value="GGP13881.1"/>
    <property type="molecule type" value="Genomic_DNA"/>
</dbReference>
<proteinExistence type="predicted"/>
<sequence>MDRLRSKIAIGVVGPHDLVEQIVHIGASLPSAASFRLVGAPHAGEHETREKLAKIAGSIDAVLFTGPLQHDLATQSGELPVPATFVPVSGAGLYSCLLRGVLSEGIDPARVSIDSIARTDVAEAYEEIGVPMDGVHVSEYRQPDSVRDFVGFHERLYREGATTAALTTVRTVARKLEAAKVPVLRMMPTTHTLRLAINTATLLGTGSRLEESQIAIVLVELAASTRPTHSGPGNYWQQELKLSLHRSLLAEARQMGATVVPREENSYVITATVGALSQATDGFRVAPFADRVRADLGVAVEVGIGLGNTARDADTHALIAVERARGADATAAFLIGSDGTATSLPLRQRRRGDQVAEPEADSKAGKVLDRLVQRLGDGPEAMVVDAEIVAEVLGVAPRSARRVLQNLVEEGLAWALPPVKSAQAGRPRQPYRLVSR</sequence>
<accession>A0A918AAG9</accession>
<dbReference type="AlphaFoldDB" id="A0A918AAG9"/>